<accession>A0A383ADD3</accession>
<feature type="non-terminal residue" evidence="1">
    <location>
        <position position="54"/>
    </location>
</feature>
<dbReference type="EMBL" id="UINC01190838">
    <property type="protein sequence ID" value="SVE05185.1"/>
    <property type="molecule type" value="Genomic_DNA"/>
</dbReference>
<dbReference type="AlphaFoldDB" id="A0A383ADD3"/>
<gene>
    <name evidence="1" type="ORF">METZ01_LOCUS458039</name>
</gene>
<sequence>MISLKRNNKGELVHATGLRTRTSSLYSPNQTDPFKISRSKFNDFLTCQRCFYLD</sequence>
<reference evidence="1" key="1">
    <citation type="submission" date="2018-05" db="EMBL/GenBank/DDBJ databases">
        <authorList>
            <person name="Lanie J.A."/>
            <person name="Ng W.-L."/>
            <person name="Kazmierczak K.M."/>
            <person name="Andrzejewski T.M."/>
            <person name="Davidsen T.M."/>
            <person name="Wayne K.J."/>
            <person name="Tettelin H."/>
            <person name="Glass J.I."/>
            <person name="Rusch D."/>
            <person name="Podicherti R."/>
            <person name="Tsui H.-C.T."/>
            <person name="Winkler M.E."/>
        </authorList>
    </citation>
    <scope>NUCLEOTIDE SEQUENCE</scope>
</reference>
<evidence type="ECO:0000313" key="1">
    <source>
        <dbReference type="EMBL" id="SVE05185.1"/>
    </source>
</evidence>
<proteinExistence type="predicted"/>
<protein>
    <submittedName>
        <fullName evidence="1">Uncharacterized protein</fullName>
    </submittedName>
</protein>
<name>A0A383ADD3_9ZZZZ</name>
<organism evidence="1">
    <name type="scientific">marine metagenome</name>
    <dbReference type="NCBI Taxonomy" id="408172"/>
    <lineage>
        <taxon>unclassified sequences</taxon>
        <taxon>metagenomes</taxon>
        <taxon>ecological metagenomes</taxon>
    </lineage>
</organism>